<evidence type="ECO:0000313" key="4">
    <source>
        <dbReference type="EMBL" id="RBA52154.1"/>
    </source>
</evidence>
<organism evidence="4 5">
    <name type="scientific">Stutzerimonas zhaodongensis</name>
    <dbReference type="NCBI Taxonomy" id="1176257"/>
    <lineage>
        <taxon>Bacteria</taxon>
        <taxon>Pseudomonadati</taxon>
        <taxon>Pseudomonadota</taxon>
        <taxon>Gammaproteobacteria</taxon>
        <taxon>Pseudomonadales</taxon>
        <taxon>Pseudomonadaceae</taxon>
        <taxon>Stutzerimonas</taxon>
    </lineage>
</organism>
<sequence length="357" mass="39277">MLKTINIKKFKSFEGQALELKNLTIFTGLNNTGKSTAIQALRMCLSEHVFGGPYINGLGGYSELRSRLAGANDSIEIDVAKVDGTDISLNISKNSFSHERNSLPPLIQFISADRFGPRVGLPTLGDDVSSLSIGQNGEYSAHFTALMEGCIIPEPLRHPSAPGNTLKTQLNWWMNDIAPGVRLDYGVQEKFDMSHLSIDGYRPTNSGYGISYALPIVLSLLTMPASVVDDSDPRVVHWFERIKNSGAFLILENPEAHLHPRGQTSLGILAAMASFSGVQVLIETHSDHVLDGIRLAVKLKENVLAEDIQLYFFTKQSNESTRAEQVVIRADGKLDRWPEGFFDQHSKNLRALATGKI</sequence>
<dbReference type="PANTHER" id="PTHR43581:SF2">
    <property type="entry name" value="EXCINUCLEASE ATPASE SUBUNIT"/>
    <property type="match status" value="1"/>
</dbReference>
<dbReference type="Proteomes" id="UP000252554">
    <property type="component" value="Unassembled WGS sequence"/>
</dbReference>
<dbReference type="InterPro" id="IPR003959">
    <property type="entry name" value="ATPase_AAA_core"/>
</dbReference>
<gene>
    <name evidence="4" type="ORF">DQ403_20965</name>
</gene>
<evidence type="ECO:0000259" key="3">
    <source>
        <dbReference type="Pfam" id="PF13304"/>
    </source>
</evidence>
<dbReference type="InterPro" id="IPR051396">
    <property type="entry name" value="Bact_Antivir_Def_Nuclease"/>
</dbReference>
<evidence type="ECO:0000313" key="5">
    <source>
        <dbReference type="Proteomes" id="UP000252554"/>
    </source>
</evidence>
<dbReference type="Pfam" id="PF13175">
    <property type="entry name" value="AAA_15"/>
    <property type="match status" value="1"/>
</dbReference>
<dbReference type="EMBL" id="QNTV01000025">
    <property type="protein sequence ID" value="RBA52154.1"/>
    <property type="molecule type" value="Genomic_DNA"/>
</dbReference>
<feature type="domain" description="ATPase AAA-type core" evidence="3">
    <location>
        <begin position="207"/>
        <end position="291"/>
    </location>
</feature>
<accession>A0A365PP90</accession>
<dbReference type="SUPFAM" id="SSF52540">
    <property type="entry name" value="P-loop containing nucleoside triphosphate hydrolases"/>
    <property type="match status" value="1"/>
</dbReference>
<name>A0A365PP90_9GAMM</name>
<evidence type="ECO:0000259" key="2">
    <source>
        <dbReference type="Pfam" id="PF13175"/>
    </source>
</evidence>
<dbReference type="Pfam" id="PF12476">
    <property type="entry name" value="DUF3696"/>
    <property type="match status" value="1"/>
</dbReference>
<evidence type="ECO:0000259" key="1">
    <source>
        <dbReference type="Pfam" id="PF12476"/>
    </source>
</evidence>
<dbReference type="PIRSF" id="PIRSF034888">
    <property type="entry name" value="P-loop_UCP034888"/>
    <property type="match status" value="1"/>
</dbReference>
<dbReference type="PANTHER" id="PTHR43581">
    <property type="entry name" value="ATP/GTP PHOSPHATASE"/>
    <property type="match status" value="1"/>
</dbReference>
<dbReference type="InterPro" id="IPR027417">
    <property type="entry name" value="P-loop_NTPase"/>
</dbReference>
<reference evidence="4 5" key="1">
    <citation type="submission" date="2018-06" db="EMBL/GenBank/DDBJ databases">
        <title>Whole genome sequencing of four bacterial strains from South Shetland trench revealing bio-synthetic gene clusters.</title>
        <authorList>
            <person name="Abdel-Mageed W.M."/>
            <person name="Lehri B."/>
            <person name="Jarmusch S.A."/>
            <person name="Miranda K."/>
            <person name="Goodfellow M."/>
            <person name="Jaspars M."/>
            <person name="Karlyshev A.V."/>
        </authorList>
    </citation>
    <scope>NUCLEOTIDE SEQUENCE [LARGE SCALE GENOMIC DNA]</scope>
    <source>
        <strain evidence="4 5">SST2</strain>
    </source>
</reference>
<dbReference type="Gene3D" id="3.40.50.300">
    <property type="entry name" value="P-loop containing nucleotide triphosphate hydrolases"/>
    <property type="match status" value="1"/>
</dbReference>
<dbReference type="Pfam" id="PF13304">
    <property type="entry name" value="AAA_21"/>
    <property type="match status" value="1"/>
</dbReference>
<protein>
    <submittedName>
        <fullName evidence="4">DUF3696 domain-containing protein</fullName>
    </submittedName>
</protein>
<feature type="domain" description="Endonuclease GajA/Old nuclease/RecF-like AAA" evidence="2">
    <location>
        <begin position="1"/>
        <end position="85"/>
    </location>
</feature>
<dbReference type="InterPro" id="IPR022532">
    <property type="entry name" value="DUF3696"/>
</dbReference>
<dbReference type="InterPro" id="IPR041685">
    <property type="entry name" value="AAA_GajA/Old/RecF-like"/>
</dbReference>
<dbReference type="RefSeq" id="WP_128121804.1">
    <property type="nucleotide sequence ID" value="NZ_QNTV01000025.1"/>
</dbReference>
<comment type="caution">
    <text evidence="4">The sequence shown here is derived from an EMBL/GenBank/DDBJ whole genome shotgun (WGS) entry which is preliminary data.</text>
</comment>
<feature type="domain" description="DUF3696" evidence="1">
    <location>
        <begin position="305"/>
        <end position="352"/>
    </location>
</feature>
<dbReference type="InterPro" id="IPR014592">
    <property type="entry name" value="P-loop_UCP034888"/>
</dbReference>
<proteinExistence type="predicted"/>
<dbReference type="AlphaFoldDB" id="A0A365PP90"/>